<keyword evidence="9" id="KW-1185">Reference proteome</keyword>
<evidence type="ECO:0000256" key="6">
    <source>
        <dbReference type="SAM" id="MobiDB-lite"/>
    </source>
</evidence>
<dbReference type="Pfam" id="PF11779">
    <property type="entry name" value="SPT_ssu-like"/>
    <property type="match status" value="1"/>
</dbReference>
<evidence type="ECO:0000256" key="5">
    <source>
        <dbReference type="ARBA" id="ARBA00023136"/>
    </source>
</evidence>
<proteinExistence type="predicted"/>
<keyword evidence="3" id="KW-0256">Endoplasmic reticulum</keyword>
<evidence type="ECO:0000313" key="9">
    <source>
        <dbReference type="Proteomes" id="UP000242877"/>
    </source>
</evidence>
<protein>
    <submittedName>
        <fullName evidence="8">Uncharacterized protein</fullName>
    </submittedName>
</protein>
<accession>A0A167XBG6</accession>
<evidence type="ECO:0000256" key="3">
    <source>
        <dbReference type="ARBA" id="ARBA00022824"/>
    </source>
</evidence>
<reference evidence="8 9" key="1">
    <citation type="journal article" date="2016" name="Genome Biol. Evol.">
        <title>Divergent and convergent evolution of fungal pathogenicity.</title>
        <authorList>
            <person name="Shang Y."/>
            <person name="Xiao G."/>
            <person name="Zheng P."/>
            <person name="Cen K."/>
            <person name="Zhan S."/>
            <person name="Wang C."/>
        </authorList>
    </citation>
    <scope>NUCLEOTIDE SEQUENCE [LARGE SCALE GENOMIC DNA]</scope>
    <source>
        <strain evidence="8 9">ARSEF 7405</strain>
    </source>
</reference>
<dbReference type="EMBL" id="AZGZ01000019">
    <property type="protein sequence ID" value="KZZ89871.1"/>
    <property type="molecule type" value="Genomic_DNA"/>
</dbReference>
<sequence length="165" mass="17861">MSLANGATHRINRIPNLPSASTVNLPYTSSSSQSSDYCTTANTSSTSSTLRSRAPFLKRAIDRIHLAYYRYEVTFGIYPMTTGEKLVAHSFVLMFTALFLWGVCLYFPSIVFQKLGRLAWLLTGKSEARWARQPRAVVNATEAAVNAAAAAAAVFGGQGGGNVDM</sequence>
<comment type="subcellular location">
    <subcellularLocation>
        <location evidence="1">Endoplasmic reticulum membrane</location>
        <topology evidence="1">Multi-pass membrane protein</topology>
    </subcellularLocation>
</comment>
<name>A0A167XBG6_9EURO</name>
<evidence type="ECO:0000313" key="8">
    <source>
        <dbReference type="EMBL" id="KZZ89871.1"/>
    </source>
</evidence>
<dbReference type="OrthoDB" id="202672at2759"/>
<dbReference type="AlphaFoldDB" id="A0A167XBG6"/>
<gene>
    <name evidence="8" type="ORF">AAP_04222</name>
</gene>
<evidence type="ECO:0000256" key="2">
    <source>
        <dbReference type="ARBA" id="ARBA00022692"/>
    </source>
</evidence>
<organism evidence="8 9">
    <name type="scientific">Ascosphaera apis ARSEF 7405</name>
    <dbReference type="NCBI Taxonomy" id="392613"/>
    <lineage>
        <taxon>Eukaryota</taxon>
        <taxon>Fungi</taxon>
        <taxon>Dikarya</taxon>
        <taxon>Ascomycota</taxon>
        <taxon>Pezizomycotina</taxon>
        <taxon>Eurotiomycetes</taxon>
        <taxon>Eurotiomycetidae</taxon>
        <taxon>Onygenales</taxon>
        <taxon>Ascosphaeraceae</taxon>
        <taxon>Ascosphaera</taxon>
    </lineage>
</organism>
<evidence type="ECO:0000256" key="4">
    <source>
        <dbReference type="ARBA" id="ARBA00022989"/>
    </source>
</evidence>
<dbReference type="Proteomes" id="UP000242877">
    <property type="component" value="Unassembled WGS sequence"/>
</dbReference>
<dbReference type="InterPro" id="IPR024512">
    <property type="entry name" value="Ser_palmitoyltrfase_ssu-like"/>
</dbReference>
<feature type="transmembrane region" description="Helical" evidence="7">
    <location>
        <begin position="86"/>
        <end position="107"/>
    </location>
</feature>
<feature type="compositionally biased region" description="Low complexity" evidence="6">
    <location>
        <begin position="29"/>
        <end position="47"/>
    </location>
</feature>
<keyword evidence="2 7" id="KW-0812">Transmembrane</keyword>
<evidence type="ECO:0000256" key="1">
    <source>
        <dbReference type="ARBA" id="ARBA00004477"/>
    </source>
</evidence>
<evidence type="ECO:0000256" key="7">
    <source>
        <dbReference type="SAM" id="Phobius"/>
    </source>
</evidence>
<keyword evidence="4 7" id="KW-1133">Transmembrane helix</keyword>
<dbReference type="VEuPathDB" id="FungiDB:AAP_04222"/>
<dbReference type="GO" id="GO:0005789">
    <property type="term" value="C:endoplasmic reticulum membrane"/>
    <property type="evidence" value="ECO:0007669"/>
    <property type="project" value="UniProtKB-SubCell"/>
</dbReference>
<feature type="region of interest" description="Disordered" evidence="6">
    <location>
        <begin position="28"/>
        <end position="47"/>
    </location>
</feature>
<keyword evidence="5 7" id="KW-0472">Membrane</keyword>
<comment type="caution">
    <text evidence="8">The sequence shown here is derived from an EMBL/GenBank/DDBJ whole genome shotgun (WGS) entry which is preliminary data.</text>
</comment>